<evidence type="ECO:0000313" key="1">
    <source>
        <dbReference type="Ensembl" id="ENSACIP00000005148.1"/>
    </source>
</evidence>
<evidence type="ECO:0000313" key="2">
    <source>
        <dbReference type="Proteomes" id="UP000261340"/>
    </source>
</evidence>
<dbReference type="Ensembl" id="ENSACIT00000005310.1">
    <property type="protein sequence ID" value="ENSACIP00000005148.1"/>
    <property type="gene ID" value="ENSACIG00000004071.1"/>
</dbReference>
<organism evidence="1 2">
    <name type="scientific">Amphilophus citrinellus</name>
    <name type="common">Midas cichlid</name>
    <name type="synonym">Cichlasoma citrinellum</name>
    <dbReference type="NCBI Taxonomy" id="61819"/>
    <lineage>
        <taxon>Eukaryota</taxon>
        <taxon>Metazoa</taxon>
        <taxon>Chordata</taxon>
        <taxon>Craniata</taxon>
        <taxon>Vertebrata</taxon>
        <taxon>Euteleostomi</taxon>
        <taxon>Actinopterygii</taxon>
        <taxon>Neopterygii</taxon>
        <taxon>Teleostei</taxon>
        <taxon>Neoteleostei</taxon>
        <taxon>Acanthomorphata</taxon>
        <taxon>Ovalentaria</taxon>
        <taxon>Cichlomorphae</taxon>
        <taxon>Cichliformes</taxon>
        <taxon>Cichlidae</taxon>
        <taxon>New World cichlids</taxon>
        <taxon>Cichlasomatinae</taxon>
        <taxon>Heroini</taxon>
        <taxon>Amphilophus</taxon>
    </lineage>
</organism>
<keyword evidence="2" id="KW-1185">Reference proteome</keyword>
<protein>
    <submittedName>
        <fullName evidence="1">Uncharacterized protein</fullName>
    </submittedName>
</protein>
<reference evidence="1" key="2">
    <citation type="submission" date="2025-09" db="UniProtKB">
        <authorList>
            <consortium name="Ensembl"/>
        </authorList>
    </citation>
    <scope>IDENTIFICATION</scope>
</reference>
<dbReference type="OMA" id="HVRVECA"/>
<sequence length="177" mass="20040">MISDLLSFFLRRLLQDKLRELVSVRLGLHIQVKIVVSTNIRVERALQGETGARSGALRDLHRDICLREAGWIIVNLTAGTLPADLLPVDFLVNKQDAVLQVHLQVGCPRTGHHLKAAGGQLGEVQPQVLGNISHQRAMVRLLRDRVTYLREHSIRDAQDNQKHNHCRENKCTWVKMS</sequence>
<name>A0A3Q0R594_AMPCI</name>
<accession>A0A3Q0R594</accession>
<dbReference type="Proteomes" id="UP000261340">
    <property type="component" value="Unplaced"/>
</dbReference>
<proteinExistence type="predicted"/>
<reference evidence="1" key="1">
    <citation type="submission" date="2025-08" db="UniProtKB">
        <authorList>
            <consortium name="Ensembl"/>
        </authorList>
    </citation>
    <scope>IDENTIFICATION</scope>
</reference>
<dbReference type="GeneTree" id="ENSGT00980000198976"/>
<dbReference type="AlphaFoldDB" id="A0A3Q0R594"/>